<dbReference type="AlphaFoldDB" id="A0A6G8S5I8"/>
<evidence type="ECO:0000313" key="1">
    <source>
        <dbReference type="EMBL" id="QIO09412.1"/>
    </source>
</evidence>
<dbReference type="Proteomes" id="UP000501939">
    <property type="component" value="Chromosome"/>
</dbReference>
<protein>
    <recommendedName>
        <fullName evidence="3">OprD family porin</fullName>
    </recommendedName>
</protein>
<dbReference type="KEGG" id="alj:G8D99_10530"/>
<proteinExistence type="predicted"/>
<evidence type="ECO:0000313" key="2">
    <source>
        <dbReference type="Proteomes" id="UP000501939"/>
    </source>
</evidence>
<keyword evidence="2" id="KW-1185">Reference proteome</keyword>
<reference evidence="1 2" key="1">
    <citation type="submission" date="2020-03" db="EMBL/GenBank/DDBJ databases">
        <authorList>
            <person name="Zhu W."/>
        </authorList>
    </citation>
    <scope>NUCLEOTIDE SEQUENCE [LARGE SCALE GENOMIC DNA]</scope>
    <source>
        <strain evidence="1 2">185</strain>
    </source>
</reference>
<dbReference type="EMBL" id="CP049916">
    <property type="protein sequence ID" value="QIO09412.1"/>
    <property type="molecule type" value="Genomic_DNA"/>
</dbReference>
<name>A0A6G8S5I8_9GAMM</name>
<organism evidence="1 2">
    <name type="scientific">Acinetobacter lanii</name>
    <dbReference type="NCBI Taxonomy" id="2715163"/>
    <lineage>
        <taxon>Bacteria</taxon>
        <taxon>Pseudomonadati</taxon>
        <taxon>Pseudomonadota</taxon>
        <taxon>Gammaproteobacteria</taxon>
        <taxon>Moraxellales</taxon>
        <taxon>Moraxellaceae</taxon>
        <taxon>Acinetobacter</taxon>
    </lineage>
</organism>
<evidence type="ECO:0008006" key="3">
    <source>
        <dbReference type="Google" id="ProtNLM"/>
    </source>
</evidence>
<dbReference type="Gene3D" id="2.40.160.10">
    <property type="entry name" value="Porin"/>
    <property type="match status" value="1"/>
</dbReference>
<gene>
    <name evidence="1" type="ORF">G8D99_10530</name>
</gene>
<accession>A0A6G8S5I8</accession>
<sequence length="428" mass="48165">MKIKFITVQLFSLCGLYFALIDISHAELSLNQIIQSQNSCEAESIQNAIVCGQVSGRLNTLYYSTHDAYFVKNLNQDTAATGGFLKYETKAISGLKAGVSYAAQWRLDDKNAGHAEVGELSQDKDGLAETYLDWNRDNWSVRIGQQGLNIPFVGNYDWRVMPPLFRAVDVKYEKQNDFIQATWIDRFKSYADDEFFKSSKYSSSIETNGMWSIGASKSIDLNAGQTLRAEAWYQSYDDYNRLAYVEGHWSWKDLPFSPDLGVQAMWSEAQGKALAGKVDHQGYGIALALNVFDGMTLKTGYNYIKPDRDSYLNGALFAPYMIYTASGPYFAQPFFTSTQDLGAGHAAMVTLEGALNEQTYVGANYSFMNLAESEFVKNLNQSEYVIYGIYNFKGVFKGWSLADFFGYATSPRSNDIFVQNRLALKYSF</sequence>
<dbReference type="RefSeq" id="WP_166325536.1">
    <property type="nucleotide sequence ID" value="NZ_CP049916.1"/>
</dbReference>
<dbReference type="InterPro" id="IPR023614">
    <property type="entry name" value="Porin_dom_sf"/>
</dbReference>